<evidence type="ECO:0000256" key="3">
    <source>
        <dbReference type="ARBA" id="ARBA00022679"/>
    </source>
</evidence>
<dbReference type="GO" id="GO:0016757">
    <property type="term" value="F:glycosyltransferase activity"/>
    <property type="evidence" value="ECO:0007669"/>
    <property type="project" value="UniProtKB-KW"/>
</dbReference>
<comment type="similarity">
    <text evidence="1">Belongs to the glycosyltransferase 2 family.</text>
</comment>
<dbReference type="PANTHER" id="PTHR43179">
    <property type="entry name" value="RHAMNOSYLTRANSFERASE WBBL"/>
    <property type="match status" value="1"/>
</dbReference>
<dbReference type="CDD" id="cd00761">
    <property type="entry name" value="Glyco_tranf_GTA_type"/>
    <property type="match status" value="1"/>
</dbReference>
<dbReference type="KEGG" id="cfh:C1707_14995"/>
<evidence type="ECO:0000313" key="6">
    <source>
        <dbReference type="EMBL" id="PLR18307.1"/>
    </source>
</evidence>
<evidence type="ECO:0000259" key="4">
    <source>
        <dbReference type="Pfam" id="PF00535"/>
    </source>
</evidence>
<name>A0A2N5CWW7_9CAUL</name>
<protein>
    <submittedName>
        <fullName evidence="6">Glycosyl transferase</fullName>
    </submittedName>
</protein>
<dbReference type="RefSeq" id="WP_101712115.1">
    <property type="nucleotide sequence ID" value="NZ_CP026100.1"/>
</dbReference>
<dbReference type="InterPro" id="IPR029044">
    <property type="entry name" value="Nucleotide-diphossugar_trans"/>
</dbReference>
<dbReference type="EMBL" id="PJRQ01000011">
    <property type="protein sequence ID" value="PLR18307.1"/>
    <property type="molecule type" value="Genomic_DNA"/>
</dbReference>
<dbReference type="InterPro" id="IPR001173">
    <property type="entry name" value="Glyco_trans_2-like"/>
</dbReference>
<dbReference type="EMBL" id="CP026100">
    <property type="protein sequence ID" value="AYV47465.1"/>
    <property type="molecule type" value="Genomic_DNA"/>
</dbReference>
<organism evidence="6 7">
    <name type="scientific">Caulobacter flavus</name>
    <dbReference type="NCBI Taxonomy" id="1679497"/>
    <lineage>
        <taxon>Bacteria</taxon>
        <taxon>Pseudomonadati</taxon>
        <taxon>Pseudomonadota</taxon>
        <taxon>Alphaproteobacteria</taxon>
        <taxon>Caulobacterales</taxon>
        <taxon>Caulobacteraceae</taxon>
        <taxon>Caulobacter</taxon>
    </lineage>
</organism>
<dbReference type="AlphaFoldDB" id="A0A2N5CWW7"/>
<evidence type="ECO:0000256" key="1">
    <source>
        <dbReference type="ARBA" id="ARBA00006739"/>
    </source>
</evidence>
<dbReference type="Pfam" id="PF00535">
    <property type="entry name" value="Glycos_transf_2"/>
    <property type="match status" value="1"/>
</dbReference>
<dbReference type="Proteomes" id="UP000234483">
    <property type="component" value="Unassembled WGS sequence"/>
</dbReference>
<evidence type="ECO:0000313" key="8">
    <source>
        <dbReference type="Proteomes" id="UP000281192"/>
    </source>
</evidence>
<evidence type="ECO:0000313" key="5">
    <source>
        <dbReference type="EMBL" id="AYV47465.1"/>
    </source>
</evidence>
<evidence type="ECO:0000313" key="7">
    <source>
        <dbReference type="Proteomes" id="UP000234483"/>
    </source>
</evidence>
<gene>
    <name evidence="5" type="ORF">C1707_14995</name>
    <name evidence="6" type="ORF">CFHF_05990</name>
</gene>
<evidence type="ECO:0000256" key="2">
    <source>
        <dbReference type="ARBA" id="ARBA00022676"/>
    </source>
</evidence>
<keyword evidence="8" id="KW-1185">Reference proteome</keyword>
<accession>A0A2N5CWW7</accession>
<reference evidence="5 8" key="2">
    <citation type="submission" date="2018-01" db="EMBL/GenBank/DDBJ databases">
        <title>Complete genome sequence of Caulobacter flavus RHGG3.</title>
        <authorList>
            <person name="Yang E."/>
        </authorList>
    </citation>
    <scope>NUCLEOTIDE SEQUENCE [LARGE SCALE GENOMIC DNA]</scope>
    <source>
        <strain evidence="5 8">RHGG3</strain>
    </source>
</reference>
<dbReference type="PANTHER" id="PTHR43179:SF12">
    <property type="entry name" value="GALACTOFURANOSYLTRANSFERASE GLFT2"/>
    <property type="match status" value="1"/>
</dbReference>
<reference evidence="6 7" key="1">
    <citation type="submission" date="2017-12" db="EMBL/GenBank/DDBJ databases">
        <title>The genome sequence of Caulobacter flavus CGMCC1 15093.</title>
        <authorList>
            <person name="Gao J."/>
            <person name="Mao X."/>
            <person name="Sun J."/>
        </authorList>
    </citation>
    <scope>NUCLEOTIDE SEQUENCE [LARGE SCALE GENOMIC DNA]</scope>
    <source>
        <strain evidence="6 7">CGMCC1 15093</strain>
    </source>
</reference>
<keyword evidence="3 6" id="KW-0808">Transferase</keyword>
<dbReference type="Proteomes" id="UP000281192">
    <property type="component" value="Chromosome"/>
</dbReference>
<dbReference type="OrthoDB" id="4120491at2"/>
<sequence length="311" mass="33753">MTAPITETVTDNAAWADAAPRLSVLIPTFRDDPTALLRALDGSKAEGSAEIVVLDDGGGDEALAARIGKIVGALKRPARFVRLSANAGRAQGRNRLAAHARGRHLLFLDSDMLPDPKDFLARWLAVAGDDAPVAFGGFTLDQTPVRPEHALHRAMALKSDCTPAPERAKAPEKHVFTSNLLVRRDVFETVAFDEGFAGWGWEDVEWAMRVARAHPILHIDNTATHLGLDPAPVMAAKYEQSAANFARVVAGHRDVVSAYPGYKVAKALKTVPLRGTWRPWLKAIALSESLPTPLRAFSMRLYRAALYSDAV</sequence>
<keyword evidence="2" id="KW-0328">Glycosyltransferase</keyword>
<proteinExistence type="inferred from homology"/>
<feature type="domain" description="Glycosyltransferase 2-like" evidence="4">
    <location>
        <begin position="23"/>
        <end position="189"/>
    </location>
</feature>
<dbReference type="SUPFAM" id="SSF53448">
    <property type="entry name" value="Nucleotide-diphospho-sugar transferases"/>
    <property type="match status" value="1"/>
</dbReference>
<dbReference type="Gene3D" id="3.90.550.10">
    <property type="entry name" value="Spore Coat Polysaccharide Biosynthesis Protein SpsA, Chain A"/>
    <property type="match status" value="1"/>
</dbReference>